<dbReference type="EMBL" id="LR797288">
    <property type="protein sequence ID" value="CAB4200256.1"/>
    <property type="molecule type" value="Genomic_DNA"/>
</dbReference>
<dbReference type="GO" id="GO:0051701">
    <property type="term" value="P:biological process involved in interaction with host"/>
    <property type="evidence" value="ECO:0007669"/>
    <property type="project" value="UniProtKB-ARBA"/>
</dbReference>
<keyword evidence="4" id="KW-0456">Lyase</keyword>
<dbReference type="GO" id="GO:0044423">
    <property type="term" value="C:virion component"/>
    <property type="evidence" value="ECO:0007669"/>
    <property type="project" value="UniProtKB-KW"/>
</dbReference>
<dbReference type="InterPro" id="IPR008983">
    <property type="entry name" value="Tumour_necrosis_fac-like_dom"/>
</dbReference>
<evidence type="ECO:0000259" key="3">
    <source>
        <dbReference type="Pfam" id="PF12708"/>
    </source>
</evidence>
<gene>
    <name evidence="4" type="ORF">UFOVP1355_36</name>
</gene>
<keyword evidence="2" id="KW-0946">Virion</keyword>
<reference evidence="4" key="1">
    <citation type="submission" date="2020-05" db="EMBL/GenBank/DDBJ databases">
        <authorList>
            <person name="Chiriac C."/>
            <person name="Salcher M."/>
            <person name="Ghai R."/>
            <person name="Kavagutti S V."/>
        </authorList>
    </citation>
    <scope>NUCLEOTIDE SEQUENCE</scope>
</reference>
<sequence length="551" mass="57828">MADKKISQLSSATLPLAGTELVPVVQSGATVKVTAASLGAAAAYTPAGVGAVVTTVQSKLRETVSVKDFGAVGDGIADDTAAISACLLSAKTNGTLRVFFPVGTYNVSTPIVLTLYRGLTLYGEGHAVGATVGKCTYIRYTGTTGNLLTMNNCAGIAISNIWFGYNNASYTGDLVATNNPGGLDTNQISFIGCLFSGETLLQINATSLLRLQKSYNIQVERCQFQYAQRGVVFYGYCNIITLRSNIFLQLVLFSTFVYSGANQTFAFYDNTFEPRISGAVAAAFDTVPGVLMQAFTFKGNWCGDVGVAGGGYWVNLNIASGVDISSNIFGTAGPGAGDYAVYLTTCRGVNISNNVFFDKAINFANVSTGVVVSGNFFPSAVTQVLGRGFVSQTSSWISNFNLDGGGLPRAKARLTANQSVATSTHTAINFATNIFDQGGVHSTTVNTSRFTVPVGGAGLWQFQATLLLASVACTYNIRIIKNGTLVISAVSGVQTTAAQIQVPIVTTDVTADGDYYEVDYWQNSGGALNVSGSVVYAVDTYMTAYKVFSGD</sequence>
<dbReference type="InterPro" id="IPR011050">
    <property type="entry name" value="Pectin_lyase_fold/virulence"/>
</dbReference>
<dbReference type="InterPro" id="IPR012334">
    <property type="entry name" value="Pectin_lyas_fold"/>
</dbReference>
<feature type="domain" description="Rhamnogalacturonase A/B/Epimerase-like pectate lyase" evidence="3">
    <location>
        <begin position="64"/>
        <end position="137"/>
    </location>
</feature>
<evidence type="ECO:0000256" key="1">
    <source>
        <dbReference type="ARBA" id="ARBA00004328"/>
    </source>
</evidence>
<dbReference type="Pfam" id="PF12708">
    <property type="entry name" value="Pect-lyase_RHGA_epim"/>
    <property type="match status" value="1"/>
</dbReference>
<dbReference type="GO" id="GO:0016829">
    <property type="term" value="F:lyase activity"/>
    <property type="evidence" value="ECO:0007669"/>
    <property type="project" value="UniProtKB-KW"/>
</dbReference>
<name>A0A6J5S036_9CAUD</name>
<evidence type="ECO:0000256" key="2">
    <source>
        <dbReference type="ARBA" id="ARBA00022844"/>
    </source>
</evidence>
<dbReference type="InterPro" id="IPR024535">
    <property type="entry name" value="RHGA/B-epi-like_pectate_lyase"/>
</dbReference>
<dbReference type="GO" id="GO:0019058">
    <property type="term" value="P:viral life cycle"/>
    <property type="evidence" value="ECO:0007669"/>
    <property type="project" value="UniProtKB-ARBA"/>
</dbReference>
<evidence type="ECO:0000313" key="4">
    <source>
        <dbReference type="EMBL" id="CAB4200256.1"/>
    </source>
</evidence>
<organism evidence="4">
    <name type="scientific">uncultured Caudovirales phage</name>
    <dbReference type="NCBI Taxonomy" id="2100421"/>
    <lineage>
        <taxon>Viruses</taxon>
        <taxon>Duplodnaviria</taxon>
        <taxon>Heunggongvirae</taxon>
        <taxon>Uroviricota</taxon>
        <taxon>Caudoviricetes</taxon>
        <taxon>Peduoviridae</taxon>
        <taxon>Maltschvirus</taxon>
        <taxon>Maltschvirus maltsch</taxon>
    </lineage>
</organism>
<proteinExistence type="predicted"/>
<accession>A0A6J5S036</accession>
<comment type="subcellular location">
    <subcellularLocation>
        <location evidence="1">Virion</location>
    </subcellularLocation>
</comment>
<dbReference type="Gene3D" id="2.60.120.40">
    <property type="match status" value="1"/>
</dbReference>
<dbReference type="Gene3D" id="2.160.20.10">
    <property type="entry name" value="Single-stranded right-handed beta-helix, Pectin lyase-like"/>
    <property type="match status" value="1"/>
</dbReference>
<dbReference type="SUPFAM" id="SSF51126">
    <property type="entry name" value="Pectin lyase-like"/>
    <property type="match status" value="1"/>
</dbReference>
<protein>
    <submittedName>
        <fullName evidence="4">Pectate lyase superfamily protein</fullName>
    </submittedName>
</protein>